<sequence>MARIEMNRTTGDFGFEVKDEMGHILSTDSSKENGGSGSGFRPMQLVLCALGSCSAIDMVSILKKQRQEIKDLSIIIEGEREKDKIPSLWKSISVTFQLTGNVEKEKADKAASLSMEKYCSVAETLRRGGTDISWVVRVSPSM</sequence>
<protein>
    <submittedName>
        <fullName evidence="1">Putative redox protein</fullName>
    </submittedName>
</protein>
<accession>A0A1M4SKZ6</accession>
<dbReference type="InterPro" id="IPR015946">
    <property type="entry name" value="KH_dom-like_a/b"/>
</dbReference>
<dbReference type="RefSeq" id="WP_072833325.1">
    <property type="nucleotide sequence ID" value="NZ_FQUU01000001.1"/>
</dbReference>
<dbReference type="PANTHER" id="PTHR34352:SF1">
    <property type="entry name" value="PROTEIN YHFA"/>
    <property type="match status" value="1"/>
</dbReference>
<dbReference type="SUPFAM" id="SSF82784">
    <property type="entry name" value="OsmC-like"/>
    <property type="match status" value="1"/>
</dbReference>
<gene>
    <name evidence="1" type="ORF">SAMN02745131_00155</name>
</gene>
<evidence type="ECO:0000313" key="2">
    <source>
        <dbReference type="Proteomes" id="UP000184048"/>
    </source>
</evidence>
<dbReference type="PANTHER" id="PTHR34352">
    <property type="entry name" value="PROTEIN YHFA"/>
    <property type="match status" value="1"/>
</dbReference>
<dbReference type="AlphaFoldDB" id="A0A1M4SKZ6"/>
<dbReference type="InterPro" id="IPR003718">
    <property type="entry name" value="OsmC/Ohr_fam"/>
</dbReference>
<reference evidence="1 2" key="1">
    <citation type="submission" date="2016-11" db="EMBL/GenBank/DDBJ databases">
        <authorList>
            <person name="Jaros S."/>
            <person name="Januszkiewicz K."/>
            <person name="Wedrychowicz H."/>
        </authorList>
    </citation>
    <scope>NUCLEOTIDE SEQUENCE [LARGE SCALE GENOMIC DNA]</scope>
    <source>
        <strain evidence="1 2">DSM 18119</strain>
    </source>
</reference>
<dbReference type="OrthoDB" id="9804010at2"/>
<organism evidence="1 2">
    <name type="scientific">Flavisolibacter ginsengisoli DSM 18119</name>
    <dbReference type="NCBI Taxonomy" id="1121884"/>
    <lineage>
        <taxon>Bacteria</taxon>
        <taxon>Pseudomonadati</taxon>
        <taxon>Bacteroidota</taxon>
        <taxon>Chitinophagia</taxon>
        <taxon>Chitinophagales</taxon>
        <taxon>Chitinophagaceae</taxon>
        <taxon>Flavisolibacter</taxon>
    </lineage>
</organism>
<dbReference type="Pfam" id="PF02566">
    <property type="entry name" value="OsmC"/>
    <property type="match status" value="1"/>
</dbReference>
<dbReference type="Proteomes" id="UP000184048">
    <property type="component" value="Unassembled WGS sequence"/>
</dbReference>
<keyword evidence="2" id="KW-1185">Reference proteome</keyword>
<name>A0A1M4SKZ6_9BACT</name>
<dbReference type="InterPro" id="IPR036102">
    <property type="entry name" value="OsmC/Ohrsf"/>
</dbReference>
<dbReference type="STRING" id="1121884.SAMN02745131_00155"/>
<dbReference type="EMBL" id="FQUU01000001">
    <property type="protein sequence ID" value="SHE32923.1"/>
    <property type="molecule type" value="Genomic_DNA"/>
</dbReference>
<dbReference type="Gene3D" id="3.30.300.20">
    <property type="match status" value="1"/>
</dbReference>
<evidence type="ECO:0000313" key="1">
    <source>
        <dbReference type="EMBL" id="SHE32923.1"/>
    </source>
</evidence>
<proteinExistence type="predicted"/>